<evidence type="ECO:0000313" key="2">
    <source>
        <dbReference type="Proteomes" id="UP000275078"/>
    </source>
</evidence>
<proteinExistence type="predicted"/>
<dbReference type="EMBL" id="ML119733">
    <property type="protein sequence ID" value="RPA77047.1"/>
    <property type="molecule type" value="Genomic_DNA"/>
</dbReference>
<dbReference type="AlphaFoldDB" id="A0A3N4HUW5"/>
<protein>
    <submittedName>
        <fullName evidence="1">Uncharacterized protein</fullName>
    </submittedName>
</protein>
<evidence type="ECO:0000313" key="1">
    <source>
        <dbReference type="EMBL" id="RPA77047.1"/>
    </source>
</evidence>
<gene>
    <name evidence="1" type="ORF">BJ508DRAFT_310565</name>
</gene>
<sequence>MPRKKTRKQINAESNARKVERGNLLKLKLLEHIQACGIDIQSPDQVHLHPQSTLTPGVCLPYVWKTSNGYDIPPKNLFDLREDERDNLHEALEAGNLRADFNPDAVTRSYKTQPHHEDFTKEWNWDTVNNKNEKSKAWKKEWMDKKWVDYESLDGEDLEHEQEKGIKMGECFVQHLGTGASFGMLIGSDLDEEDVKELKENYGFVVHED</sequence>
<name>A0A3N4HUW5_ASCIM</name>
<reference evidence="1 2" key="1">
    <citation type="journal article" date="2018" name="Nat. Ecol. Evol.">
        <title>Pezizomycetes genomes reveal the molecular basis of ectomycorrhizal truffle lifestyle.</title>
        <authorList>
            <person name="Murat C."/>
            <person name="Payen T."/>
            <person name="Noel B."/>
            <person name="Kuo A."/>
            <person name="Morin E."/>
            <person name="Chen J."/>
            <person name="Kohler A."/>
            <person name="Krizsan K."/>
            <person name="Balestrini R."/>
            <person name="Da Silva C."/>
            <person name="Montanini B."/>
            <person name="Hainaut M."/>
            <person name="Levati E."/>
            <person name="Barry K.W."/>
            <person name="Belfiori B."/>
            <person name="Cichocki N."/>
            <person name="Clum A."/>
            <person name="Dockter R.B."/>
            <person name="Fauchery L."/>
            <person name="Guy J."/>
            <person name="Iotti M."/>
            <person name="Le Tacon F."/>
            <person name="Lindquist E.A."/>
            <person name="Lipzen A."/>
            <person name="Malagnac F."/>
            <person name="Mello A."/>
            <person name="Molinier V."/>
            <person name="Miyauchi S."/>
            <person name="Poulain J."/>
            <person name="Riccioni C."/>
            <person name="Rubini A."/>
            <person name="Sitrit Y."/>
            <person name="Splivallo R."/>
            <person name="Traeger S."/>
            <person name="Wang M."/>
            <person name="Zifcakova L."/>
            <person name="Wipf D."/>
            <person name="Zambonelli A."/>
            <person name="Paolocci F."/>
            <person name="Nowrousian M."/>
            <person name="Ottonello S."/>
            <person name="Baldrian P."/>
            <person name="Spatafora J.W."/>
            <person name="Henrissat B."/>
            <person name="Nagy L.G."/>
            <person name="Aury J.M."/>
            <person name="Wincker P."/>
            <person name="Grigoriev I.V."/>
            <person name="Bonfante P."/>
            <person name="Martin F.M."/>
        </authorList>
    </citation>
    <scope>NUCLEOTIDE SEQUENCE [LARGE SCALE GENOMIC DNA]</scope>
    <source>
        <strain evidence="1 2">RN42</strain>
    </source>
</reference>
<organism evidence="1 2">
    <name type="scientific">Ascobolus immersus RN42</name>
    <dbReference type="NCBI Taxonomy" id="1160509"/>
    <lineage>
        <taxon>Eukaryota</taxon>
        <taxon>Fungi</taxon>
        <taxon>Dikarya</taxon>
        <taxon>Ascomycota</taxon>
        <taxon>Pezizomycotina</taxon>
        <taxon>Pezizomycetes</taxon>
        <taxon>Pezizales</taxon>
        <taxon>Ascobolaceae</taxon>
        <taxon>Ascobolus</taxon>
    </lineage>
</organism>
<dbReference type="Proteomes" id="UP000275078">
    <property type="component" value="Unassembled WGS sequence"/>
</dbReference>
<accession>A0A3N4HUW5</accession>
<keyword evidence="2" id="KW-1185">Reference proteome</keyword>